<comment type="similarity">
    <text evidence="2">Belongs to the ABC transporter superfamily.</text>
</comment>
<dbReference type="GO" id="GO:0016887">
    <property type="term" value="F:ATP hydrolysis activity"/>
    <property type="evidence" value="ECO:0007669"/>
    <property type="project" value="InterPro"/>
</dbReference>
<evidence type="ECO:0000256" key="5">
    <source>
        <dbReference type="ARBA" id="ARBA00022741"/>
    </source>
</evidence>
<name>A0AA96WJM5_9CYAN</name>
<evidence type="ECO:0000256" key="7">
    <source>
        <dbReference type="ARBA" id="ARBA00022967"/>
    </source>
</evidence>
<dbReference type="GO" id="GO:0005524">
    <property type="term" value="F:ATP binding"/>
    <property type="evidence" value="ECO:0007669"/>
    <property type="project" value="UniProtKB-KW"/>
</dbReference>
<dbReference type="InterPro" id="IPR050763">
    <property type="entry name" value="ABC_transporter_ATP-binding"/>
</dbReference>
<keyword evidence="7" id="KW-1278">Translocase</keyword>
<dbReference type="SMART" id="SM00382">
    <property type="entry name" value="AAA"/>
    <property type="match status" value="1"/>
</dbReference>
<keyword evidence="8" id="KW-0472">Membrane</keyword>
<dbReference type="PANTHER" id="PTHR42711:SF5">
    <property type="entry name" value="ABC TRANSPORTER ATP-BINDING PROTEIN NATA"/>
    <property type="match status" value="1"/>
</dbReference>
<dbReference type="InterPro" id="IPR003439">
    <property type="entry name" value="ABC_transporter-like_ATP-bd"/>
</dbReference>
<proteinExistence type="inferred from homology"/>
<evidence type="ECO:0000256" key="1">
    <source>
        <dbReference type="ARBA" id="ARBA00004236"/>
    </source>
</evidence>
<evidence type="ECO:0000256" key="8">
    <source>
        <dbReference type="ARBA" id="ARBA00023136"/>
    </source>
</evidence>
<protein>
    <submittedName>
        <fullName evidence="10">ABC transporter ATP-binding protein</fullName>
    </submittedName>
</protein>
<dbReference type="GO" id="GO:0005886">
    <property type="term" value="C:plasma membrane"/>
    <property type="evidence" value="ECO:0007669"/>
    <property type="project" value="UniProtKB-SubCell"/>
</dbReference>
<keyword evidence="3" id="KW-0813">Transport</keyword>
<evidence type="ECO:0000259" key="9">
    <source>
        <dbReference type="PROSITE" id="PS50893"/>
    </source>
</evidence>
<sequence length="321" mass="35751">MHVYSTQPQSLRPDLPTAPVLTANGLWKSYGKHTVVQDVSFTLHPGEVLGLLGPNGAGKTTTVEMLYGAVKPSRGYVQIGDAQVHLQPKRARSCLGVVTQEDNLDLEFRVLQNLIHFAHHYRIVGQAARQRAGEVLAQVNLENHANYRISQLSGGMKRRLVLARALLNQPQVIFLDEPTTGLDPDARQDFWKVVTDLKQQGCGIVLTTHYMDEAYRLCDRLLLLQQGQIIDQGTPDELIERTIGQEVIEIEGIPEPILQELLAHTNAWLRPFGSGYLLSLPNPADADEIWSRLAATHPRRLTRRAANLEDVFLRLTGSALS</sequence>
<dbReference type="FunFam" id="3.40.50.300:FF:000589">
    <property type="entry name" value="ABC transporter, ATP-binding subunit"/>
    <property type="match status" value="1"/>
</dbReference>
<accession>A0AA96WJM5</accession>
<keyword evidence="5" id="KW-0547">Nucleotide-binding</keyword>
<dbReference type="InterPro" id="IPR017871">
    <property type="entry name" value="ABC_transporter-like_CS"/>
</dbReference>
<evidence type="ECO:0000313" key="10">
    <source>
        <dbReference type="EMBL" id="WNZ26379.1"/>
    </source>
</evidence>
<evidence type="ECO:0000256" key="3">
    <source>
        <dbReference type="ARBA" id="ARBA00022448"/>
    </source>
</evidence>
<dbReference type="EMBL" id="CP053586">
    <property type="protein sequence ID" value="WNZ26379.1"/>
    <property type="molecule type" value="Genomic_DNA"/>
</dbReference>
<keyword evidence="4" id="KW-1003">Cell membrane</keyword>
<dbReference type="SUPFAM" id="SSF52540">
    <property type="entry name" value="P-loop containing nucleoside triphosphate hydrolases"/>
    <property type="match status" value="1"/>
</dbReference>
<dbReference type="AlphaFoldDB" id="A0AA96WJM5"/>
<comment type="subcellular location">
    <subcellularLocation>
        <location evidence="1">Cell membrane</location>
    </subcellularLocation>
</comment>
<evidence type="ECO:0000256" key="4">
    <source>
        <dbReference type="ARBA" id="ARBA00022475"/>
    </source>
</evidence>
<dbReference type="Gene3D" id="3.40.50.300">
    <property type="entry name" value="P-loop containing nucleotide triphosphate hydrolases"/>
    <property type="match status" value="1"/>
</dbReference>
<dbReference type="InterPro" id="IPR003593">
    <property type="entry name" value="AAA+_ATPase"/>
</dbReference>
<evidence type="ECO:0000256" key="2">
    <source>
        <dbReference type="ARBA" id="ARBA00005417"/>
    </source>
</evidence>
<dbReference type="InterPro" id="IPR027417">
    <property type="entry name" value="P-loop_NTPase"/>
</dbReference>
<evidence type="ECO:0000256" key="6">
    <source>
        <dbReference type="ARBA" id="ARBA00022840"/>
    </source>
</evidence>
<organism evidence="10">
    <name type="scientific">Leptolyngbya sp. NK1-12</name>
    <dbReference type="NCBI Taxonomy" id="2547451"/>
    <lineage>
        <taxon>Bacteria</taxon>
        <taxon>Bacillati</taxon>
        <taxon>Cyanobacteriota</taxon>
        <taxon>Cyanophyceae</taxon>
        <taxon>Leptolyngbyales</taxon>
        <taxon>Leptolyngbyaceae</taxon>
        <taxon>Leptolyngbya group</taxon>
        <taxon>Leptolyngbya</taxon>
    </lineage>
</organism>
<dbReference type="Pfam" id="PF00005">
    <property type="entry name" value="ABC_tran"/>
    <property type="match status" value="1"/>
</dbReference>
<reference evidence="10" key="1">
    <citation type="submission" date="2020-05" db="EMBL/GenBank/DDBJ databases">
        <authorList>
            <person name="Zhu T."/>
            <person name="Keshari N."/>
            <person name="Lu X."/>
        </authorList>
    </citation>
    <scope>NUCLEOTIDE SEQUENCE</scope>
    <source>
        <strain evidence="10">NK1-12</strain>
    </source>
</reference>
<dbReference type="CDD" id="cd03263">
    <property type="entry name" value="ABC_subfamily_A"/>
    <property type="match status" value="1"/>
</dbReference>
<dbReference type="PROSITE" id="PS50893">
    <property type="entry name" value="ABC_TRANSPORTER_2"/>
    <property type="match status" value="1"/>
</dbReference>
<dbReference type="PROSITE" id="PS00211">
    <property type="entry name" value="ABC_TRANSPORTER_1"/>
    <property type="match status" value="1"/>
</dbReference>
<feature type="domain" description="ABC transporter" evidence="9">
    <location>
        <begin position="21"/>
        <end position="251"/>
    </location>
</feature>
<gene>
    <name evidence="10" type="ORF">HJG54_01650</name>
</gene>
<dbReference type="PANTHER" id="PTHR42711">
    <property type="entry name" value="ABC TRANSPORTER ATP-BINDING PROTEIN"/>
    <property type="match status" value="1"/>
</dbReference>
<keyword evidence="6 10" id="KW-0067">ATP-binding</keyword>